<feature type="region of interest" description="Disordered" evidence="1">
    <location>
        <begin position="170"/>
        <end position="206"/>
    </location>
</feature>
<evidence type="ECO:0000259" key="2">
    <source>
        <dbReference type="PROSITE" id="PS51840"/>
    </source>
</evidence>
<comment type="caution">
    <text evidence="3">The sequence shown here is derived from an EMBL/GenBank/DDBJ whole genome shotgun (WGS) entry which is preliminary data.</text>
</comment>
<dbReference type="InterPro" id="IPR019448">
    <property type="entry name" value="NT-C2"/>
</dbReference>
<evidence type="ECO:0000256" key="1">
    <source>
        <dbReference type="SAM" id="MobiDB-lite"/>
    </source>
</evidence>
<sequence>MFSFGKSKHGAGAPVKFDFTIYVHALEPWPAPVATSKAKPLLISWARGTQRHGKTKAVMPQTAGNDLRCRYCFNEAIEVPATLYKEPGANNNEATKFKKKCVVLTVVETSDKGRQNNMLGTTVIDLSEFANFNATEDRIFTVVTNQGISAAVGDPGLVVTIECQWKKKSGGAKVPRSEGGQSFVSSFSADTSSDFTPRTPTATTGIPSAENLVQEQHVAQQSTVQEEVHP</sequence>
<protein>
    <recommendedName>
        <fullName evidence="2">C2 NT-type domain-containing protein</fullName>
    </recommendedName>
</protein>
<name>A0AAE0FQZ3_9CHLO</name>
<proteinExistence type="predicted"/>
<dbReference type="EMBL" id="LGRX02014800">
    <property type="protein sequence ID" value="KAK3264088.1"/>
    <property type="molecule type" value="Genomic_DNA"/>
</dbReference>
<keyword evidence="4" id="KW-1185">Reference proteome</keyword>
<reference evidence="3 4" key="1">
    <citation type="journal article" date="2015" name="Genome Biol. Evol.">
        <title>Comparative Genomics of a Bacterivorous Green Alga Reveals Evolutionary Causalities and Consequences of Phago-Mixotrophic Mode of Nutrition.</title>
        <authorList>
            <person name="Burns J.A."/>
            <person name="Paasch A."/>
            <person name="Narechania A."/>
            <person name="Kim E."/>
        </authorList>
    </citation>
    <scope>NUCLEOTIDE SEQUENCE [LARGE SCALE GENOMIC DNA]</scope>
    <source>
        <strain evidence="3 4">PLY_AMNH</strain>
    </source>
</reference>
<evidence type="ECO:0000313" key="3">
    <source>
        <dbReference type="EMBL" id="KAK3264088.1"/>
    </source>
</evidence>
<gene>
    <name evidence="3" type="ORF">CYMTET_27143</name>
</gene>
<dbReference type="PROSITE" id="PS51840">
    <property type="entry name" value="C2_NT"/>
    <property type="match status" value="1"/>
</dbReference>
<dbReference type="AlphaFoldDB" id="A0AAE0FQZ3"/>
<organism evidence="3 4">
    <name type="scientific">Cymbomonas tetramitiformis</name>
    <dbReference type="NCBI Taxonomy" id="36881"/>
    <lineage>
        <taxon>Eukaryota</taxon>
        <taxon>Viridiplantae</taxon>
        <taxon>Chlorophyta</taxon>
        <taxon>Pyramimonadophyceae</taxon>
        <taxon>Pyramimonadales</taxon>
        <taxon>Pyramimonadaceae</taxon>
        <taxon>Cymbomonas</taxon>
    </lineage>
</organism>
<feature type="domain" description="C2 NT-type" evidence="2">
    <location>
        <begin position="7"/>
        <end position="165"/>
    </location>
</feature>
<dbReference type="Pfam" id="PF10358">
    <property type="entry name" value="NT-C2"/>
    <property type="match status" value="1"/>
</dbReference>
<feature type="compositionally biased region" description="Low complexity" evidence="1">
    <location>
        <begin position="182"/>
        <end position="196"/>
    </location>
</feature>
<dbReference type="Proteomes" id="UP001190700">
    <property type="component" value="Unassembled WGS sequence"/>
</dbReference>
<accession>A0AAE0FQZ3</accession>
<evidence type="ECO:0000313" key="4">
    <source>
        <dbReference type="Proteomes" id="UP001190700"/>
    </source>
</evidence>